<gene>
    <name evidence="1" type="ORF">KI387_027217</name>
</gene>
<accession>A0AA38FWR4</accession>
<keyword evidence="2" id="KW-1185">Reference proteome</keyword>
<dbReference type="Proteomes" id="UP000824469">
    <property type="component" value="Unassembled WGS sequence"/>
</dbReference>
<name>A0AA38FWR4_TAXCH</name>
<proteinExistence type="predicted"/>
<sequence>ISSLRISLQDMLTDDDFRQDRLAQLELLDERRLHALDHLQVYQKCIKHAYDKRVHERTFK</sequence>
<feature type="non-terminal residue" evidence="1">
    <location>
        <position position="60"/>
    </location>
</feature>
<organism evidence="1 2">
    <name type="scientific">Taxus chinensis</name>
    <name type="common">Chinese yew</name>
    <name type="synonym">Taxus wallichiana var. chinensis</name>
    <dbReference type="NCBI Taxonomy" id="29808"/>
    <lineage>
        <taxon>Eukaryota</taxon>
        <taxon>Viridiplantae</taxon>
        <taxon>Streptophyta</taxon>
        <taxon>Embryophyta</taxon>
        <taxon>Tracheophyta</taxon>
        <taxon>Spermatophyta</taxon>
        <taxon>Pinopsida</taxon>
        <taxon>Pinidae</taxon>
        <taxon>Conifers II</taxon>
        <taxon>Cupressales</taxon>
        <taxon>Taxaceae</taxon>
        <taxon>Taxus</taxon>
    </lineage>
</organism>
<protein>
    <submittedName>
        <fullName evidence="1">Uncharacterized protein</fullName>
    </submittedName>
</protein>
<evidence type="ECO:0000313" key="2">
    <source>
        <dbReference type="Proteomes" id="UP000824469"/>
    </source>
</evidence>
<feature type="non-terminal residue" evidence="1">
    <location>
        <position position="1"/>
    </location>
</feature>
<evidence type="ECO:0000313" key="1">
    <source>
        <dbReference type="EMBL" id="KAH9312182.1"/>
    </source>
</evidence>
<dbReference type="AlphaFoldDB" id="A0AA38FWR4"/>
<dbReference type="EMBL" id="JAHRHJ020000006">
    <property type="protein sequence ID" value="KAH9312182.1"/>
    <property type="molecule type" value="Genomic_DNA"/>
</dbReference>
<reference evidence="1 2" key="1">
    <citation type="journal article" date="2021" name="Nat. Plants">
        <title>The Taxus genome provides insights into paclitaxel biosynthesis.</title>
        <authorList>
            <person name="Xiong X."/>
            <person name="Gou J."/>
            <person name="Liao Q."/>
            <person name="Li Y."/>
            <person name="Zhou Q."/>
            <person name="Bi G."/>
            <person name="Li C."/>
            <person name="Du R."/>
            <person name="Wang X."/>
            <person name="Sun T."/>
            <person name="Guo L."/>
            <person name="Liang H."/>
            <person name="Lu P."/>
            <person name="Wu Y."/>
            <person name="Zhang Z."/>
            <person name="Ro D.K."/>
            <person name="Shang Y."/>
            <person name="Huang S."/>
            <person name="Yan J."/>
        </authorList>
    </citation>
    <scope>NUCLEOTIDE SEQUENCE [LARGE SCALE GENOMIC DNA]</scope>
    <source>
        <strain evidence="1">Ta-2019</strain>
    </source>
</reference>
<comment type="caution">
    <text evidence="1">The sequence shown here is derived from an EMBL/GenBank/DDBJ whole genome shotgun (WGS) entry which is preliminary data.</text>
</comment>